<gene>
    <name evidence="1" type="ORF">S01H1_19595</name>
</gene>
<proteinExistence type="predicted"/>
<dbReference type="AlphaFoldDB" id="X0U4S1"/>
<sequence>MAYNYNKHETFQVETPVNMETTHGVLDSSNNEKMEVTVGVDTKANYGYFEIYDIASGGDRFYGEGGLWFSGNKLTDYDGVFELSQFVTKKLNEWGYDTSDVE</sequence>
<evidence type="ECO:0000313" key="1">
    <source>
        <dbReference type="EMBL" id="GAF95387.1"/>
    </source>
</evidence>
<accession>X0U4S1</accession>
<protein>
    <submittedName>
        <fullName evidence="1">Uncharacterized protein</fullName>
    </submittedName>
</protein>
<reference evidence="1" key="1">
    <citation type="journal article" date="2014" name="Front. Microbiol.">
        <title>High frequency of phylogenetically diverse reductive dehalogenase-homologous genes in deep subseafloor sedimentary metagenomes.</title>
        <authorList>
            <person name="Kawai M."/>
            <person name="Futagami T."/>
            <person name="Toyoda A."/>
            <person name="Takaki Y."/>
            <person name="Nishi S."/>
            <person name="Hori S."/>
            <person name="Arai W."/>
            <person name="Tsubouchi T."/>
            <person name="Morono Y."/>
            <person name="Uchiyama I."/>
            <person name="Ito T."/>
            <person name="Fujiyama A."/>
            <person name="Inagaki F."/>
            <person name="Takami H."/>
        </authorList>
    </citation>
    <scope>NUCLEOTIDE SEQUENCE</scope>
    <source>
        <strain evidence="1">Expedition CK06-06</strain>
    </source>
</reference>
<comment type="caution">
    <text evidence="1">The sequence shown here is derived from an EMBL/GenBank/DDBJ whole genome shotgun (WGS) entry which is preliminary data.</text>
</comment>
<dbReference type="EMBL" id="BARS01010601">
    <property type="protein sequence ID" value="GAF95387.1"/>
    <property type="molecule type" value="Genomic_DNA"/>
</dbReference>
<name>X0U4S1_9ZZZZ</name>
<organism evidence="1">
    <name type="scientific">marine sediment metagenome</name>
    <dbReference type="NCBI Taxonomy" id="412755"/>
    <lineage>
        <taxon>unclassified sequences</taxon>
        <taxon>metagenomes</taxon>
        <taxon>ecological metagenomes</taxon>
    </lineage>
</organism>